<dbReference type="Proteomes" id="UP000712673">
    <property type="component" value="Unassembled WGS sequence"/>
</dbReference>
<comment type="caution">
    <text evidence="1">The sequence shown here is derived from an EMBL/GenBank/DDBJ whole genome shotgun (WGS) entry which is preliminary data.</text>
</comment>
<protein>
    <submittedName>
        <fullName evidence="1">Uncharacterized protein</fullName>
    </submittedName>
</protein>
<dbReference type="AlphaFoldDB" id="A0A938B4J9"/>
<evidence type="ECO:0000313" key="2">
    <source>
        <dbReference type="Proteomes" id="UP000712673"/>
    </source>
</evidence>
<evidence type="ECO:0000313" key="1">
    <source>
        <dbReference type="EMBL" id="MBM3224730.1"/>
    </source>
</evidence>
<sequence length="154" mass="17316">MTAHLAPGLNLEGVWTPDVRFNQIGKPGSEFQFQPPRYRFQHPVQRIPGDQEATRSLARSEGGFRLSWLVQGWDMSLLYYNAADKTPVLRQRLVPQPGGPSLILLQPHHPRLHTVGATLSKSIEPVVLRSEAAFTIGKRYDTVNPQDLDGVVRR</sequence>
<gene>
    <name evidence="1" type="ORF">FJZ47_13120</name>
</gene>
<accession>A0A938B4J9</accession>
<feature type="non-terminal residue" evidence="1">
    <location>
        <position position="154"/>
    </location>
</feature>
<dbReference type="EMBL" id="VGLS01000392">
    <property type="protein sequence ID" value="MBM3224730.1"/>
    <property type="molecule type" value="Genomic_DNA"/>
</dbReference>
<reference evidence="1" key="1">
    <citation type="submission" date="2019-03" db="EMBL/GenBank/DDBJ databases">
        <title>Lake Tanganyika Metagenome-Assembled Genomes (MAGs).</title>
        <authorList>
            <person name="Tran P."/>
        </authorList>
    </citation>
    <scope>NUCLEOTIDE SEQUENCE</scope>
    <source>
        <strain evidence="1">K_DeepCast_65m_m2_066</strain>
    </source>
</reference>
<name>A0A938B4J9_UNCTE</name>
<organism evidence="1 2">
    <name type="scientific">Tectimicrobiota bacterium</name>
    <dbReference type="NCBI Taxonomy" id="2528274"/>
    <lineage>
        <taxon>Bacteria</taxon>
        <taxon>Pseudomonadati</taxon>
        <taxon>Nitrospinota/Tectimicrobiota group</taxon>
        <taxon>Candidatus Tectimicrobiota</taxon>
    </lineage>
</organism>
<proteinExistence type="predicted"/>